<organism evidence="9 10">
    <name type="scientific">Mangrovibacterium marinum</name>
    <dbReference type="NCBI Taxonomy" id="1639118"/>
    <lineage>
        <taxon>Bacteria</taxon>
        <taxon>Pseudomonadati</taxon>
        <taxon>Bacteroidota</taxon>
        <taxon>Bacteroidia</taxon>
        <taxon>Marinilabiliales</taxon>
        <taxon>Prolixibacteraceae</taxon>
        <taxon>Mangrovibacterium</taxon>
    </lineage>
</organism>
<evidence type="ECO:0000313" key="9">
    <source>
        <dbReference type="EMBL" id="PTN02622.1"/>
    </source>
</evidence>
<comment type="caution">
    <text evidence="9">The sequence shown here is derived from an EMBL/GenBank/DDBJ whole genome shotgun (WGS) entry which is preliminary data.</text>
</comment>
<keyword evidence="4" id="KW-0472">Membrane</keyword>
<feature type="domain" description="SusD-like N-terminal" evidence="8">
    <location>
        <begin position="104"/>
        <end position="206"/>
    </location>
</feature>
<comment type="similarity">
    <text evidence="2">Belongs to the SusD family.</text>
</comment>
<dbReference type="Proteomes" id="UP000243525">
    <property type="component" value="Unassembled WGS sequence"/>
</dbReference>
<protein>
    <submittedName>
        <fullName evidence="9">Putative outer membrane starch-binding protein</fullName>
    </submittedName>
</protein>
<feature type="signal peptide" evidence="6">
    <location>
        <begin position="1"/>
        <end position="19"/>
    </location>
</feature>
<sequence>MKNLIYIFCLALVMPLVSCKDYLDTPAKSTIDESVLFSTPDLAQGAVDGIKFAFSETNAHRSRYTPYFGFNTDIEYHYKSLDGEFDDDGALSGYSATAQNGRMNQSNNAWAMMYQGIERANICIRGLRTYGDIENNDELARLLGESLTLRAIYYSDLLRAWGDVIPRFDPITSETIYVPKVSRDSIYKVIIADLEEAAKYVPWPKETSATATVETVNKAFIKGLRARMCMAASGYSQYPDGVRRSEDPELTVAKMYPIALQECLDVIDQEGFSVELEDEFETVFRKNCEDNINAGGESLWEIPWANSRGRYVSSFGVRHTSSDQYTGTGRGGSAGPNPQLFYDYDVKDKRRDVTIVPYRWAKAVDGFAPQELSDIETLYFGKLRYEWMTRQTTSSDDGINKNYMRYAEIILMAAELQNELNGPTAAAPYLKKIRQRAFDQADWSEKVDDYVNALTSKEAMFNAIVDEHAFEFCGEMLRKQTLIRWNLLKTKIDEAKQKMYDLRDRTGAYADVPEKLYYSLADDGETLEIYGLNRGETDDKSNEYDESTTWISAEELSDERIETMYFNDPDTKQFWPIWQVFIDSSNGTLTNDYGY</sequence>
<keyword evidence="10" id="KW-1185">Reference proteome</keyword>
<dbReference type="GO" id="GO:0009279">
    <property type="term" value="C:cell outer membrane"/>
    <property type="evidence" value="ECO:0007669"/>
    <property type="project" value="UniProtKB-SubCell"/>
</dbReference>
<dbReference type="Pfam" id="PF07980">
    <property type="entry name" value="SusD_RagB"/>
    <property type="match status" value="1"/>
</dbReference>
<comment type="subcellular location">
    <subcellularLocation>
        <location evidence="1">Cell outer membrane</location>
    </subcellularLocation>
</comment>
<dbReference type="EMBL" id="QAAD01000038">
    <property type="protein sequence ID" value="PTN02622.1"/>
    <property type="molecule type" value="Genomic_DNA"/>
</dbReference>
<dbReference type="AlphaFoldDB" id="A0A2T5BT57"/>
<gene>
    <name evidence="9" type="ORF">C8N47_1383</name>
</gene>
<evidence type="ECO:0000259" key="8">
    <source>
        <dbReference type="Pfam" id="PF14322"/>
    </source>
</evidence>
<keyword evidence="5" id="KW-0998">Cell outer membrane</keyword>
<proteinExistence type="inferred from homology"/>
<accession>A0A2T5BT57</accession>
<evidence type="ECO:0000256" key="4">
    <source>
        <dbReference type="ARBA" id="ARBA00023136"/>
    </source>
</evidence>
<dbReference type="SUPFAM" id="SSF48452">
    <property type="entry name" value="TPR-like"/>
    <property type="match status" value="1"/>
</dbReference>
<evidence type="ECO:0000256" key="6">
    <source>
        <dbReference type="SAM" id="SignalP"/>
    </source>
</evidence>
<evidence type="ECO:0000256" key="5">
    <source>
        <dbReference type="ARBA" id="ARBA00023237"/>
    </source>
</evidence>
<dbReference type="Gene3D" id="1.25.40.390">
    <property type="match status" value="1"/>
</dbReference>
<dbReference type="OrthoDB" id="727588at2"/>
<dbReference type="InterPro" id="IPR033985">
    <property type="entry name" value="SusD-like_N"/>
</dbReference>
<evidence type="ECO:0000259" key="7">
    <source>
        <dbReference type="Pfam" id="PF07980"/>
    </source>
</evidence>
<feature type="domain" description="RagB/SusD" evidence="7">
    <location>
        <begin position="345"/>
        <end position="595"/>
    </location>
</feature>
<feature type="chain" id="PRO_5015601142" evidence="6">
    <location>
        <begin position="20"/>
        <end position="595"/>
    </location>
</feature>
<dbReference type="InterPro" id="IPR011990">
    <property type="entry name" value="TPR-like_helical_dom_sf"/>
</dbReference>
<name>A0A2T5BT57_9BACT</name>
<evidence type="ECO:0000256" key="1">
    <source>
        <dbReference type="ARBA" id="ARBA00004442"/>
    </source>
</evidence>
<evidence type="ECO:0000256" key="2">
    <source>
        <dbReference type="ARBA" id="ARBA00006275"/>
    </source>
</evidence>
<reference evidence="9 10" key="1">
    <citation type="submission" date="2018-04" db="EMBL/GenBank/DDBJ databases">
        <title>Genomic Encyclopedia of Archaeal and Bacterial Type Strains, Phase II (KMG-II): from individual species to whole genera.</title>
        <authorList>
            <person name="Goeker M."/>
        </authorList>
    </citation>
    <scope>NUCLEOTIDE SEQUENCE [LARGE SCALE GENOMIC DNA]</scope>
    <source>
        <strain evidence="9 10">DSM 28823</strain>
    </source>
</reference>
<evidence type="ECO:0000256" key="3">
    <source>
        <dbReference type="ARBA" id="ARBA00022729"/>
    </source>
</evidence>
<keyword evidence="3 6" id="KW-0732">Signal</keyword>
<dbReference type="Pfam" id="PF14322">
    <property type="entry name" value="SusD-like_3"/>
    <property type="match status" value="1"/>
</dbReference>
<dbReference type="InterPro" id="IPR012944">
    <property type="entry name" value="SusD_RagB_dom"/>
</dbReference>
<dbReference type="RefSeq" id="WP_107824003.1">
    <property type="nucleotide sequence ID" value="NZ_QAAD01000038.1"/>
</dbReference>
<evidence type="ECO:0000313" key="10">
    <source>
        <dbReference type="Proteomes" id="UP000243525"/>
    </source>
</evidence>